<feature type="transmembrane region" description="Helical" evidence="1">
    <location>
        <begin position="39"/>
        <end position="62"/>
    </location>
</feature>
<keyword evidence="3" id="KW-1185">Reference proteome</keyword>
<dbReference type="InterPro" id="IPR010001">
    <property type="entry name" value="BofA"/>
</dbReference>
<gene>
    <name evidence="2" type="ORF">EDD79_101731</name>
</gene>
<keyword evidence="1" id="KW-0812">Transmembrane</keyword>
<protein>
    <submittedName>
        <fullName evidence="2">Inhibitor of the pro-sigma K processing machinery</fullName>
    </submittedName>
</protein>
<evidence type="ECO:0000313" key="3">
    <source>
        <dbReference type="Proteomes" id="UP000295504"/>
    </source>
</evidence>
<feature type="transmembrane region" description="Helical" evidence="1">
    <location>
        <begin position="6"/>
        <end position="27"/>
    </location>
</feature>
<proteinExistence type="predicted"/>
<dbReference type="RefSeq" id="WP_207667876.1">
    <property type="nucleotide sequence ID" value="NZ_CP058648.1"/>
</dbReference>
<dbReference type="Pfam" id="PF07441">
    <property type="entry name" value="BofA"/>
    <property type="match status" value="1"/>
</dbReference>
<keyword evidence="1" id="KW-0472">Membrane</keyword>
<name>A0A4R2THN1_9FIRM</name>
<feature type="transmembrane region" description="Helical" evidence="1">
    <location>
        <begin position="68"/>
        <end position="87"/>
    </location>
</feature>
<accession>A0A4R2THN1</accession>
<dbReference type="AlphaFoldDB" id="A0A4R2THN1"/>
<reference evidence="2 3" key="1">
    <citation type="submission" date="2019-03" db="EMBL/GenBank/DDBJ databases">
        <title>Genomic Encyclopedia of Type Strains, Phase IV (KMG-IV): sequencing the most valuable type-strain genomes for metagenomic binning, comparative biology and taxonomic classification.</title>
        <authorList>
            <person name="Goeker M."/>
        </authorList>
    </citation>
    <scope>NUCLEOTIDE SEQUENCE [LARGE SCALE GENOMIC DNA]</scope>
    <source>
        <strain evidence="2 3">DSM 100013</strain>
    </source>
</reference>
<comment type="caution">
    <text evidence="2">The sequence shown here is derived from an EMBL/GenBank/DDBJ whole genome shotgun (WGS) entry which is preliminary data.</text>
</comment>
<organism evidence="2 3">
    <name type="scientific">Serpentinicella alkaliphila</name>
    <dbReference type="NCBI Taxonomy" id="1734049"/>
    <lineage>
        <taxon>Bacteria</taxon>
        <taxon>Bacillati</taxon>
        <taxon>Bacillota</taxon>
        <taxon>Clostridia</taxon>
        <taxon>Peptostreptococcales</taxon>
        <taxon>Natronincolaceae</taxon>
        <taxon>Serpentinicella</taxon>
    </lineage>
</organism>
<keyword evidence="1" id="KW-1133">Transmembrane helix</keyword>
<sequence>MGLELSVILAYAVGLILLYLIGWILVIPIKIIIRLIWNGIIGGIILFVFNIIGGFFNISIVINPLTALIAGFLGVPGVILLIIFNYMV</sequence>
<dbReference type="EMBL" id="SLYC01000017">
    <property type="protein sequence ID" value="TCQ02256.1"/>
    <property type="molecule type" value="Genomic_DNA"/>
</dbReference>
<evidence type="ECO:0000313" key="2">
    <source>
        <dbReference type="EMBL" id="TCQ02256.1"/>
    </source>
</evidence>
<dbReference type="Proteomes" id="UP000295504">
    <property type="component" value="Unassembled WGS sequence"/>
</dbReference>
<dbReference type="NCBIfam" id="TIGR02862">
    <property type="entry name" value="spore_BofA"/>
    <property type="match status" value="1"/>
</dbReference>
<evidence type="ECO:0000256" key="1">
    <source>
        <dbReference type="SAM" id="Phobius"/>
    </source>
</evidence>